<dbReference type="CDD" id="cd01392">
    <property type="entry name" value="HTH_LacI"/>
    <property type="match status" value="1"/>
</dbReference>
<dbReference type="Gene3D" id="3.40.50.2300">
    <property type="match status" value="2"/>
</dbReference>
<dbReference type="AlphaFoldDB" id="A0A2I1IQ28"/>
<dbReference type="STRING" id="33007.HMPREF3198_00866"/>
<accession>A0A2I1IQ28</accession>
<dbReference type="GO" id="GO:0000976">
    <property type="term" value="F:transcription cis-regulatory region binding"/>
    <property type="evidence" value="ECO:0007669"/>
    <property type="project" value="TreeGrafter"/>
</dbReference>
<dbReference type="RefSeq" id="WP_024330742.1">
    <property type="nucleotide sequence ID" value="NZ_JASOXK010000001.1"/>
</dbReference>
<dbReference type="InterPro" id="IPR010982">
    <property type="entry name" value="Lambda_DNA-bd_dom_sf"/>
</dbReference>
<dbReference type="SMART" id="SM00354">
    <property type="entry name" value="HTH_LACI"/>
    <property type="match status" value="1"/>
</dbReference>
<keyword evidence="1" id="KW-0805">Transcription regulation</keyword>
<dbReference type="GO" id="GO:0003700">
    <property type="term" value="F:DNA-binding transcription factor activity"/>
    <property type="evidence" value="ECO:0007669"/>
    <property type="project" value="TreeGrafter"/>
</dbReference>
<evidence type="ECO:0000256" key="3">
    <source>
        <dbReference type="ARBA" id="ARBA00023163"/>
    </source>
</evidence>
<dbReference type="PROSITE" id="PS50932">
    <property type="entry name" value="HTH_LACI_2"/>
    <property type="match status" value="1"/>
</dbReference>
<gene>
    <name evidence="5" type="ORF">CYJ19_01155</name>
</gene>
<evidence type="ECO:0000256" key="1">
    <source>
        <dbReference type="ARBA" id="ARBA00023015"/>
    </source>
</evidence>
<dbReference type="Pfam" id="PF00356">
    <property type="entry name" value="LacI"/>
    <property type="match status" value="1"/>
</dbReference>
<keyword evidence="6" id="KW-1185">Reference proteome</keyword>
<dbReference type="InterPro" id="IPR028082">
    <property type="entry name" value="Peripla_BP_I"/>
</dbReference>
<keyword evidence="3" id="KW-0804">Transcription</keyword>
<keyword evidence="2" id="KW-0238">DNA-binding</keyword>
<dbReference type="PANTHER" id="PTHR30146:SF109">
    <property type="entry name" value="HTH-TYPE TRANSCRIPTIONAL REGULATOR GALS"/>
    <property type="match status" value="1"/>
</dbReference>
<feature type="domain" description="HTH lacI-type" evidence="4">
    <location>
        <begin position="2"/>
        <end position="56"/>
    </location>
</feature>
<reference evidence="5 6" key="1">
    <citation type="submission" date="2017-12" db="EMBL/GenBank/DDBJ databases">
        <title>Phylogenetic diversity of female urinary microbiome.</title>
        <authorList>
            <person name="Thomas-White K."/>
            <person name="Wolfe A.J."/>
        </authorList>
    </citation>
    <scope>NUCLEOTIDE SEQUENCE [LARGE SCALE GENOMIC DNA]</scope>
    <source>
        <strain evidence="5 6">UMB0402</strain>
    </source>
</reference>
<protein>
    <submittedName>
        <fullName evidence="5">LacI family transcriptional regulator</fullName>
    </submittedName>
</protein>
<dbReference type="Proteomes" id="UP000235122">
    <property type="component" value="Unassembled WGS sequence"/>
</dbReference>
<dbReference type="InterPro" id="IPR046335">
    <property type="entry name" value="LacI/GalR-like_sensor"/>
</dbReference>
<proteinExistence type="predicted"/>
<dbReference type="GeneID" id="35866174"/>
<dbReference type="InterPro" id="IPR000843">
    <property type="entry name" value="HTH_LacI"/>
</dbReference>
<evidence type="ECO:0000313" key="5">
    <source>
        <dbReference type="EMBL" id="PKY73226.1"/>
    </source>
</evidence>
<organism evidence="5 6">
    <name type="scientific">Winkia neuii</name>
    <dbReference type="NCBI Taxonomy" id="33007"/>
    <lineage>
        <taxon>Bacteria</taxon>
        <taxon>Bacillati</taxon>
        <taxon>Actinomycetota</taxon>
        <taxon>Actinomycetes</taxon>
        <taxon>Actinomycetales</taxon>
        <taxon>Actinomycetaceae</taxon>
        <taxon>Winkia</taxon>
    </lineage>
</organism>
<dbReference type="PANTHER" id="PTHR30146">
    <property type="entry name" value="LACI-RELATED TRANSCRIPTIONAL REPRESSOR"/>
    <property type="match status" value="1"/>
</dbReference>
<dbReference type="EMBL" id="PKKO01000001">
    <property type="protein sequence ID" value="PKY73226.1"/>
    <property type="molecule type" value="Genomic_DNA"/>
</dbReference>
<sequence>MVTRQEVAQAAGVSPSTVSYVLSGRRPTSAATRERVLATIDRLGYVPNARASALASRSMRTIGLHTVPAVYGVDSVATEYMAGMHAQVQRAGASLVLPFITGADPEDFRTFLRSHVVDTMILMDVSRQDWREQVMLEEHFPGVLLGSTGRAAGLPFVESDFAAVGNMAVAEGARRGHRRALLLTRKVLDDGSVPRTGRTIADSAIATCKGAGIWVQERCVPTDPRCASEVAEALRAPGAPTLLLAENAEVASVVVVLLAEGGKVLGRDYSVIALGGQARFHPYIAPLFTEVSTPRDQMGAETVRMALARGEAVDSKVYPPKIIDRGTLANAPSH</sequence>
<name>A0A2I1IQ28_9ACTO</name>
<evidence type="ECO:0000313" key="6">
    <source>
        <dbReference type="Proteomes" id="UP000235122"/>
    </source>
</evidence>
<evidence type="ECO:0000256" key="2">
    <source>
        <dbReference type="ARBA" id="ARBA00023125"/>
    </source>
</evidence>
<dbReference type="Gene3D" id="1.10.260.40">
    <property type="entry name" value="lambda repressor-like DNA-binding domains"/>
    <property type="match status" value="1"/>
</dbReference>
<comment type="caution">
    <text evidence="5">The sequence shown here is derived from an EMBL/GenBank/DDBJ whole genome shotgun (WGS) entry which is preliminary data.</text>
</comment>
<dbReference type="SUPFAM" id="SSF53822">
    <property type="entry name" value="Periplasmic binding protein-like I"/>
    <property type="match status" value="1"/>
</dbReference>
<dbReference type="Pfam" id="PF13377">
    <property type="entry name" value="Peripla_BP_3"/>
    <property type="match status" value="1"/>
</dbReference>
<evidence type="ECO:0000259" key="4">
    <source>
        <dbReference type="PROSITE" id="PS50932"/>
    </source>
</evidence>
<dbReference type="SUPFAM" id="SSF47413">
    <property type="entry name" value="lambda repressor-like DNA-binding domains"/>
    <property type="match status" value="1"/>
</dbReference>